<dbReference type="AlphaFoldDB" id="A0A0S7EQA7"/>
<organism evidence="1">
    <name type="scientific">Poeciliopsis prolifica</name>
    <name type="common">blackstripe livebearer</name>
    <dbReference type="NCBI Taxonomy" id="188132"/>
    <lineage>
        <taxon>Eukaryota</taxon>
        <taxon>Metazoa</taxon>
        <taxon>Chordata</taxon>
        <taxon>Craniata</taxon>
        <taxon>Vertebrata</taxon>
        <taxon>Euteleostomi</taxon>
        <taxon>Actinopterygii</taxon>
        <taxon>Neopterygii</taxon>
        <taxon>Teleostei</taxon>
        <taxon>Neoteleostei</taxon>
        <taxon>Acanthomorphata</taxon>
        <taxon>Ovalentaria</taxon>
        <taxon>Atherinomorphae</taxon>
        <taxon>Cyprinodontiformes</taxon>
        <taxon>Poeciliidae</taxon>
        <taxon>Poeciliinae</taxon>
        <taxon>Poeciliopsis</taxon>
    </lineage>
</organism>
<protein>
    <submittedName>
        <fullName evidence="1">PPUP40</fullName>
    </submittedName>
</protein>
<proteinExistence type="predicted"/>
<accession>A0A0S7EQA7</accession>
<gene>
    <name evidence="1" type="primary">PPUP40</name>
</gene>
<feature type="non-terminal residue" evidence="1">
    <location>
        <position position="100"/>
    </location>
</feature>
<dbReference type="EMBL" id="GBYX01476667">
    <property type="protein sequence ID" value="JAO05010.1"/>
    <property type="molecule type" value="Transcribed_RNA"/>
</dbReference>
<evidence type="ECO:0000313" key="1">
    <source>
        <dbReference type="EMBL" id="JAO05010.1"/>
    </source>
</evidence>
<name>A0A0S7EQA7_9TELE</name>
<reference evidence="1" key="1">
    <citation type="submission" date="2014-12" db="EMBL/GenBank/DDBJ databases">
        <title>Parallel Evolution in Life History Adaptation Evident in the Tissue-Specific Poeciliopsis prolifica transcriptome.</title>
        <authorList>
            <person name="Jue N.K."/>
            <person name="Foley R.J."/>
            <person name="Obergfell C."/>
            <person name="Reznick D.N."/>
            <person name="O'Neill R.J."/>
            <person name="O'Neill M.J."/>
        </authorList>
    </citation>
    <scope>NUCLEOTIDE SEQUENCE</scope>
</reference>
<sequence>MSHFMQSISNRSGGKHIFTSVKARQTQTPGGVYSQEFGCGNFADEIFVSSRASSSSCSSVSPPAALYGPYLGSLDFPPHFQSLQPFRSCLHESNHVQLSN</sequence>